<reference evidence="3 4" key="1">
    <citation type="submission" date="2006-08" db="EMBL/GenBank/DDBJ databases">
        <title>Complete sequence of Maricaulis maris MCS10.</title>
        <authorList>
            <consortium name="US DOE Joint Genome Institute"/>
            <person name="Copeland A."/>
            <person name="Lucas S."/>
            <person name="Lapidus A."/>
            <person name="Barry K."/>
            <person name="Detter J.C."/>
            <person name="Glavina del Rio T."/>
            <person name="Hammon N."/>
            <person name="Israni S."/>
            <person name="Dalin E."/>
            <person name="Tice H."/>
            <person name="Pitluck S."/>
            <person name="Saunders E."/>
            <person name="Brettin T."/>
            <person name="Bruce D."/>
            <person name="Han C."/>
            <person name="Tapia R."/>
            <person name="Gilna P."/>
            <person name="Schmutz J."/>
            <person name="Larimer F."/>
            <person name="Land M."/>
            <person name="Hauser L."/>
            <person name="Kyrpides N."/>
            <person name="Mikhailova N."/>
            <person name="Viollier P."/>
            <person name="Stephens C."/>
            <person name="Richardson P."/>
        </authorList>
    </citation>
    <scope>NUCLEOTIDE SEQUENCE [LARGE SCALE GENOMIC DNA]</scope>
    <source>
        <strain evidence="3 4">MCS10</strain>
    </source>
</reference>
<dbReference type="EMBL" id="CP000449">
    <property type="protein sequence ID" value="ABI65992.1"/>
    <property type="molecule type" value="Genomic_DNA"/>
</dbReference>
<dbReference type="OrthoDB" id="9798754at2"/>
<proteinExistence type="predicted"/>
<accession>Q0ANZ5</accession>
<dbReference type="InterPro" id="IPR007569">
    <property type="entry name" value="DUF559"/>
</dbReference>
<dbReference type="AlphaFoldDB" id="Q0ANZ5"/>
<dbReference type="SUPFAM" id="SSF52980">
    <property type="entry name" value="Restriction endonuclease-like"/>
    <property type="match status" value="1"/>
</dbReference>
<organism evidence="3 4">
    <name type="scientific">Maricaulis maris (strain MCS10)</name>
    <name type="common">Caulobacter maris</name>
    <dbReference type="NCBI Taxonomy" id="394221"/>
    <lineage>
        <taxon>Bacteria</taxon>
        <taxon>Pseudomonadati</taxon>
        <taxon>Pseudomonadota</taxon>
        <taxon>Alphaproteobacteria</taxon>
        <taxon>Maricaulales</taxon>
        <taxon>Maricaulaceae</taxon>
        <taxon>Maricaulis</taxon>
    </lineage>
</organism>
<evidence type="ECO:0000259" key="1">
    <source>
        <dbReference type="Pfam" id="PF04480"/>
    </source>
</evidence>
<dbReference type="STRING" id="394221.Mmar10_1569"/>
<sequence length="123" mass="14304">MNYRLGSFARRMRTAQTPAEARLWSRLRNRKLTGAKFRRQIPIGPYIVDFVCFEARLIIEADGGQHADLEPEDAERTAWLEAQGFTVLRFWNRHILKRTDAVMEVIGETLHWVTHPDKDSQPG</sequence>
<evidence type="ECO:0000313" key="2">
    <source>
        <dbReference type="EMBL" id="ABI65861.1"/>
    </source>
</evidence>
<name>Q0ANZ5_MARMM</name>
<dbReference type="PANTHER" id="PTHR38590:SF1">
    <property type="entry name" value="BLL0828 PROTEIN"/>
    <property type="match status" value="1"/>
</dbReference>
<evidence type="ECO:0000313" key="3">
    <source>
        <dbReference type="EMBL" id="ABI65992.1"/>
    </source>
</evidence>
<dbReference type="KEGG" id="mmr:Mmar10_1700"/>
<dbReference type="EMBL" id="CP000449">
    <property type="protein sequence ID" value="ABI65861.1"/>
    <property type="molecule type" value="Genomic_DNA"/>
</dbReference>
<dbReference type="CDD" id="cd01038">
    <property type="entry name" value="Endonuclease_DUF559"/>
    <property type="match status" value="1"/>
</dbReference>
<dbReference type="InterPro" id="IPR047216">
    <property type="entry name" value="Endonuclease_DUF559_bact"/>
</dbReference>
<keyword evidence="4" id="KW-1185">Reference proteome</keyword>
<protein>
    <recommendedName>
        <fullName evidence="1">DUF559 domain-containing protein</fullName>
    </recommendedName>
</protein>
<dbReference type="HOGENOM" id="CLU_107928_2_0_5"/>
<dbReference type="Gene3D" id="3.40.960.10">
    <property type="entry name" value="VSR Endonuclease"/>
    <property type="match status" value="1"/>
</dbReference>
<dbReference type="KEGG" id="mmr:Mmar10_1569"/>
<evidence type="ECO:0000313" key="4">
    <source>
        <dbReference type="Proteomes" id="UP000001964"/>
    </source>
</evidence>
<dbReference type="eggNOG" id="COG2852">
    <property type="taxonomic scope" value="Bacteria"/>
</dbReference>
<dbReference type="RefSeq" id="WP_011643508.1">
    <property type="nucleotide sequence ID" value="NC_008347.1"/>
</dbReference>
<dbReference type="Pfam" id="PF04480">
    <property type="entry name" value="DUF559"/>
    <property type="match status" value="1"/>
</dbReference>
<dbReference type="PANTHER" id="PTHR38590">
    <property type="entry name" value="BLL0828 PROTEIN"/>
    <property type="match status" value="1"/>
</dbReference>
<gene>
    <name evidence="2" type="ordered locus">Mmar10_1569</name>
    <name evidence="3" type="ordered locus">Mmar10_1700</name>
</gene>
<dbReference type="InterPro" id="IPR011335">
    <property type="entry name" value="Restrct_endonuc-II-like"/>
</dbReference>
<feature type="domain" description="DUF559" evidence="1">
    <location>
        <begin position="7"/>
        <end position="110"/>
    </location>
</feature>
<dbReference type="Proteomes" id="UP000001964">
    <property type="component" value="Chromosome"/>
</dbReference>